<evidence type="ECO:0000259" key="5">
    <source>
        <dbReference type="Pfam" id="PF00675"/>
    </source>
</evidence>
<dbReference type="PROSITE" id="PS00143">
    <property type="entry name" value="INSULINASE"/>
    <property type="match status" value="1"/>
</dbReference>
<dbReference type="AlphaFoldDB" id="A0A1H5YR36"/>
<keyword evidence="3" id="KW-0482">Metalloprotease</keyword>
<comment type="similarity">
    <text evidence="2 4">Belongs to the peptidase M16 family.</text>
</comment>
<name>A0A1H5YR36_9RHOB</name>
<dbReference type="RefSeq" id="WP_104009117.1">
    <property type="nucleotide sequence ID" value="NZ_FNVD01000021.1"/>
</dbReference>
<comment type="cofactor">
    <cofactor evidence="1">
        <name>Zn(2+)</name>
        <dbReference type="ChEBI" id="CHEBI:29105"/>
    </cofactor>
</comment>
<evidence type="ECO:0000313" key="7">
    <source>
        <dbReference type="EMBL" id="SEG25806.1"/>
    </source>
</evidence>
<evidence type="ECO:0000256" key="2">
    <source>
        <dbReference type="ARBA" id="ARBA00007261"/>
    </source>
</evidence>
<dbReference type="InterPro" id="IPR011249">
    <property type="entry name" value="Metalloenz_LuxS/M16"/>
</dbReference>
<dbReference type="GO" id="GO:0004222">
    <property type="term" value="F:metalloendopeptidase activity"/>
    <property type="evidence" value="ECO:0007669"/>
    <property type="project" value="InterPro"/>
</dbReference>
<dbReference type="GO" id="GO:0046872">
    <property type="term" value="F:metal ion binding"/>
    <property type="evidence" value="ECO:0007669"/>
    <property type="project" value="InterPro"/>
</dbReference>
<gene>
    <name evidence="7" type="ORF">SAMN05421751_1216</name>
</gene>
<keyword evidence="3" id="KW-0378">Hydrolase</keyword>
<dbReference type="InterPro" id="IPR001431">
    <property type="entry name" value="Pept_M16_Zn_BS"/>
</dbReference>
<reference evidence="7 8" key="1">
    <citation type="submission" date="2016-10" db="EMBL/GenBank/DDBJ databases">
        <authorList>
            <person name="de Groot N.N."/>
        </authorList>
    </citation>
    <scope>NUCLEOTIDE SEQUENCE [LARGE SCALE GENOMIC DNA]</scope>
    <source>
        <strain evidence="7 8">DSM 23413</strain>
    </source>
</reference>
<dbReference type="OrthoDB" id="9811314at2"/>
<dbReference type="SUPFAM" id="SSF63411">
    <property type="entry name" value="LuxS/MPP-like metallohydrolase"/>
    <property type="match status" value="2"/>
</dbReference>
<proteinExistence type="inferred from homology"/>
<dbReference type="EMBL" id="FNVD01000021">
    <property type="protein sequence ID" value="SEG25806.1"/>
    <property type="molecule type" value="Genomic_DNA"/>
</dbReference>
<evidence type="ECO:0000256" key="1">
    <source>
        <dbReference type="ARBA" id="ARBA00001947"/>
    </source>
</evidence>
<evidence type="ECO:0000256" key="3">
    <source>
        <dbReference type="ARBA" id="ARBA00023049"/>
    </source>
</evidence>
<dbReference type="InterPro" id="IPR011765">
    <property type="entry name" value="Pept_M16_N"/>
</dbReference>
<dbReference type="Gene3D" id="3.30.830.10">
    <property type="entry name" value="Metalloenzyme, LuxS/M16 peptidase-like"/>
    <property type="match status" value="2"/>
</dbReference>
<evidence type="ECO:0000313" key="8">
    <source>
        <dbReference type="Proteomes" id="UP000236742"/>
    </source>
</evidence>
<organism evidence="7 8">
    <name type="scientific">Jhaorihella thermophila</name>
    <dbReference type="NCBI Taxonomy" id="488547"/>
    <lineage>
        <taxon>Bacteria</taxon>
        <taxon>Pseudomonadati</taxon>
        <taxon>Pseudomonadota</taxon>
        <taxon>Alphaproteobacteria</taxon>
        <taxon>Rhodobacterales</taxon>
        <taxon>Paracoccaceae</taxon>
        <taxon>Jhaorihella</taxon>
    </lineage>
</organism>
<dbReference type="PANTHER" id="PTHR11851:SF49">
    <property type="entry name" value="MITOCHONDRIAL-PROCESSING PEPTIDASE SUBUNIT ALPHA"/>
    <property type="match status" value="1"/>
</dbReference>
<dbReference type="PANTHER" id="PTHR11851">
    <property type="entry name" value="METALLOPROTEASE"/>
    <property type="match status" value="1"/>
</dbReference>
<keyword evidence="8" id="KW-1185">Reference proteome</keyword>
<feature type="domain" description="Peptidase M16 C-terminal" evidence="6">
    <location>
        <begin position="167"/>
        <end position="338"/>
    </location>
</feature>
<feature type="domain" description="Peptidase M16 N-terminal" evidence="5">
    <location>
        <begin position="13"/>
        <end position="160"/>
    </location>
</feature>
<dbReference type="Proteomes" id="UP000236742">
    <property type="component" value="Unassembled WGS sequence"/>
</dbReference>
<protein>
    <submittedName>
        <fullName evidence="7">Predicted Zn-dependent peptidase</fullName>
    </submittedName>
</protein>
<dbReference type="FunFam" id="3.30.830.10:FF:000008">
    <property type="entry name" value="Mitochondrial-processing peptidase subunit beta"/>
    <property type="match status" value="1"/>
</dbReference>
<dbReference type="InterPro" id="IPR050361">
    <property type="entry name" value="MPP/UQCRC_Complex"/>
</dbReference>
<keyword evidence="3" id="KW-0645">Protease</keyword>
<dbReference type="Pfam" id="PF00675">
    <property type="entry name" value="Peptidase_M16"/>
    <property type="match status" value="1"/>
</dbReference>
<dbReference type="InterPro" id="IPR007863">
    <property type="entry name" value="Peptidase_M16_C"/>
</dbReference>
<evidence type="ECO:0000256" key="4">
    <source>
        <dbReference type="RuleBase" id="RU004447"/>
    </source>
</evidence>
<dbReference type="Pfam" id="PF05193">
    <property type="entry name" value="Peptidase_M16_C"/>
    <property type="match status" value="1"/>
</dbReference>
<evidence type="ECO:0000259" key="6">
    <source>
        <dbReference type="Pfam" id="PF05193"/>
    </source>
</evidence>
<dbReference type="GO" id="GO:0006508">
    <property type="term" value="P:proteolysis"/>
    <property type="evidence" value="ECO:0007669"/>
    <property type="project" value="InterPro"/>
</dbReference>
<sequence>MSVQLHRLDNGFRIVSEHMPGLQSAAIGIWVTAGGRHERLEQNGIAHFLEHMAFKGTANRTALEIAETIEDVGGYINAYTSREVTAYYARVLKDDVALALDVLADILMNPLFDPAEIEVERGVILQEIGQANDTPDDVIFDWLQQESYRDQPLGRTILGPAERVSAFSREDLARFVGEHYGPGQMILSAAGAVDHDQLVNLAERYFGHLDPLARAEADPARFTGGETRRPKDLEQAHFALALESPGYRDDAIYTAQIYASALGGGMSSRLFQEVRERRGLCYTIFAQAGAYADTGSTTIYAGTSGEQIAELARITIDEMKRAAEDMTPEEVERARAQMKAGMLMGLESPSNRAERLARLVQIWDRVPPLEETVARIDAVTLADVKTFAEHMAAKAPAALALYGPVERAPGLSELQERRAA</sequence>
<accession>A0A1H5YR36</accession>